<feature type="domain" description="Transposase InsH N-terminal" evidence="8">
    <location>
        <begin position="16"/>
        <end position="114"/>
    </location>
</feature>
<reference evidence="10 11" key="1">
    <citation type="journal article" date="2015" name="Environ. Microbiol.">
        <title>Methane oxidation coupled to nitrate reduction under hypoxia by the Gammaproteobacterium Methylomonas denitrificans, sp. nov. type strain FJG1.</title>
        <authorList>
            <person name="Kits K.D."/>
            <person name="Klotz M.G."/>
            <person name="Stein L.Y."/>
        </authorList>
    </citation>
    <scope>NUCLEOTIDE SEQUENCE [LARGE SCALE GENOMIC DNA]</scope>
    <source>
        <strain evidence="10 11">FJG1</strain>
    </source>
</reference>
<keyword evidence="5" id="KW-0233">DNA recombination</keyword>
<feature type="region of interest" description="Disordered" evidence="6">
    <location>
        <begin position="161"/>
        <end position="201"/>
    </location>
</feature>
<organism evidence="10 11">
    <name type="scientific">Methylomonas denitrificans</name>
    <dbReference type="NCBI Taxonomy" id="1538553"/>
    <lineage>
        <taxon>Bacteria</taxon>
        <taxon>Pseudomonadati</taxon>
        <taxon>Pseudomonadota</taxon>
        <taxon>Gammaproteobacteria</taxon>
        <taxon>Methylococcales</taxon>
        <taxon>Methylococcaceae</taxon>
        <taxon>Methylomonas</taxon>
    </lineage>
</organism>
<evidence type="ECO:0000256" key="3">
    <source>
        <dbReference type="ARBA" id="ARBA00022578"/>
    </source>
</evidence>
<evidence type="ECO:0000313" key="11">
    <source>
        <dbReference type="Proteomes" id="UP000030512"/>
    </source>
</evidence>
<dbReference type="InterPro" id="IPR047959">
    <property type="entry name" value="Transpos_IS5"/>
</dbReference>
<feature type="domain" description="Transposase IS4-like" evidence="7">
    <location>
        <begin position="200"/>
        <end position="345"/>
    </location>
</feature>
<dbReference type="Proteomes" id="UP000030512">
    <property type="component" value="Chromosome"/>
</dbReference>
<keyword evidence="3" id="KW-0815">Transposition</keyword>
<comment type="similarity">
    <text evidence="2">Belongs to the transposase 11 family.</text>
</comment>
<proteinExistence type="inferred from homology"/>
<evidence type="ECO:0000256" key="1">
    <source>
        <dbReference type="ARBA" id="ARBA00003544"/>
    </source>
</evidence>
<accession>A0A126T3Y9</accession>
<dbReference type="PANTHER" id="PTHR35604:SF2">
    <property type="entry name" value="TRANSPOSASE INSH FOR INSERTION SEQUENCE ELEMENT IS5A-RELATED"/>
    <property type="match status" value="1"/>
</dbReference>
<reference evidence="10" key="2">
    <citation type="submission" date="2016-02" db="EMBL/GenBank/DDBJ databases">
        <authorList>
            <person name="Wen L."/>
            <person name="He K."/>
            <person name="Yang H."/>
        </authorList>
    </citation>
    <scope>NUCLEOTIDE SEQUENCE</scope>
    <source>
        <strain evidence="10">FJG1</strain>
    </source>
</reference>
<dbReference type="KEGG" id="mdn:JT25_009920"/>
<gene>
    <name evidence="9" type="ORF">JT25_006305</name>
    <name evidence="10" type="ORF">JT25_009920</name>
</gene>
<dbReference type="GO" id="GO:0004803">
    <property type="term" value="F:transposase activity"/>
    <property type="evidence" value="ECO:0007669"/>
    <property type="project" value="InterPro"/>
</dbReference>
<dbReference type="Pfam" id="PF01609">
    <property type="entry name" value="DDE_Tnp_1"/>
    <property type="match status" value="1"/>
</dbReference>
<dbReference type="KEGG" id="mdn:JT25_006305"/>
<dbReference type="GO" id="GO:0006313">
    <property type="term" value="P:DNA transposition"/>
    <property type="evidence" value="ECO:0007669"/>
    <property type="project" value="InterPro"/>
</dbReference>
<dbReference type="EMBL" id="CP014476">
    <property type="protein sequence ID" value="AMK76108.1"/>
    <property type="molecule type" value="Genomic_DNA"/>
</dbReference>
<evidence type="ECO:0000313" key="9">
    <source>
        <dbReference type="EMBL" id="AMK76108.1"/>
    </source>
</evidence>
<protein>
    <submittedName>
        <fullName evidence="10">Transposase</fullName>
    </submittedName>
</protein>
<evidence type="ECO:0000313" key="10">
    <source>
        <dbReference type="EMBL" id="AMK76801.1"/>
    </source>
</evidence>
<evidence type="ECO:0000256" key="6">
    <source>
        <dbReference type="SAM" id="MobiDB-lite"/>
    </source>
</evidence>
<sequence length="372" mass="41746">MRGHDAIQNSWFSYVSLEDRIPKQHPLRRLRLLVDGVLASMDAIFAERYSHTGRPSIAPEKLLRALLLQVLYTVRSERQLMEQLDYNLLFRWFAGLGVDDAVWERSVFSANRERLLSETLSREFFTRVLAIAEWQNLVSDEHFSVDGSLIEAWASHKSFIKKDGSGPDKPAGRNPDVDFSGEKRSNATHQSTTNPEARLYKKGEYTESKLRYITHALSENRNGLIVDVETTPATGTAEIEAAHKMIKRRVPQGGSVGADKGYDQTGFVNGLSERGVKAHVARNKTGSAIDGRTARGKGYAQSLKRRKIVEEAFGWIKTVGGLRKTRHIGLAKVAGQALFCFAAYNRRGCSTCWCSRRNRRGPEYRAKTASGE</sequence>
<evidence type="ECO:0000259" key="7">
    <source>
        <dbReference type="Pfam" id="PF01609"/>
    </source>
</evidence>
<dbReference type="EMBL" id="CP014476">
    <property type="protein sequence ID" value="AMK76801.1"/>
    <property type="molecule type" value="Genomic_DNA"/>
</dbReference>
<dbReference type="PANTHER" id="PTHR35604">
    <property type="entry name" value="TRANSPOSASE INSH FOR INSERTION SEQUENCE ELEMENT IS5A-RELATED"/>
    <property type="match status" value="1"/>
</dbReference>
<evidence type="ECO:0000256" key="5">
    <source>
        <dbReference type="ARBA" id="ARBA00023172"/>
    </source>
</evidence>
<keyword evidence="4" id="KW-0238">DNA-binding</keyword>
<dbReference type="Pfam" id="PF05598">
    <property type="entry name" value="DUF772"/>
    <property type="match status" value="1"/>
</dbReference>
<dbReference type="AlphaFoldDB" id="A0A126T3Y9"/>
<dbReference type="RefSeq" id="WP_062327986.1">
    <property type="nucleotide sequence ID" value="NZ_CP014476.1"/>
</dbReference>
<dbReference type="InterPro" id="IPR002559">
    <property type="entry name" value="Transposase_11"/>
</dbReference>
<dbReference type="NCBIfam" id="NF033581">
    <property type="entry name" value="transpos_IS5_4"/>
    <property type="match status" value="1"/>
</dbReference>
<comment type="function">
    <text evidence="1">Involved in the transposition of the insertion sequence IS5.</text>
</comment>
<evidence type="ECO:0000256" key="4">
    <source>
        <dbReference type="ARBA" id="ARBA00023125"/>
    </source>
</evidence>
<dbReference type="GO" id="GO:0003677">
    <property type="term" value="F:DNA binding"/>
    <property type="evidence" value="ECO:0007669"/>
    <property type="project" value="UniProtKB-KW"/>
</dbReference>
<name>A0A126T3Y9_9GAMM</name>
<evidence type="ECO:0000256" key="2">
    <source>
        <dbReference type="ARBA" id="ARBA00010075"/>
    </source>
</evidence>
<keyword evidence="11" id="KW-1185">Reference proteome</keyword>
<evidence type="ECO:0000259" key="8">
    <source>
        <dbReference type="Pfam" id="PF05598"/>
    </source>
</evidence>
<dbReference type="InterPro" id="IPR008490">
    <property type="entry name" value="Transposase_InsH_N"/>
</dbReference>